<reference evidence="8 9" key="1">
    <citation type="submission" date="2017-03" db="EMBL/GenBank/DDBJ databases">
        <title>Genome of the blue death feigning beetle - Asbolus verrucosus.</title>
        <authorList>
            <person name="Rider S.D."/>
        </authorList>
    </citation>
    <scope>NUCLEOTIDE SEQUENCE [LARGE SCALE GENOMIC DNA]</scope>
    <source>
        <strain evidence="8">Butters</strain>
        <tissue evidence="8">Head and leg muscle</tissue>
    </source>
</reference>
<name>A0A482VA96_ASBVE</name>
<dbReference type="PANTHER" id="PTHR13386:SF1">
    <property type="entry name" value="HISTONE PARYLATION FACTOR 1"/>
    <property type="match status" value="1"/>
</dbReference>
<evidence type="ECO:0000259" key="7">
    <source>
        <dbReference type="Pfam" id="PF10283"/>
    </source>
</evidence>
<dbReference type="GO" id="GO:0006974">
    <property type="term" value="P:DNA damage response"/>
    <property type="evidence" value="ECO:0007669"/>
    <property type="project" value="InterPro"/>
</dbReference>
<gene>
    <name evidence="8" type="ORF">BDFB_010681</name>
</gene>
<keyword evidence="9" id="KW-1185">Reference proteome</keyword>
<dbReference type="AlphaFoldDB" id="A0A482VA96"/>
<sequence length="426" mass="48892">MMMPTTESEQADCEVDSRIPCKYGVQCYQKNLAHLNKYKHPPKSAKRQCGMQPGPSKKLKVDKGSSLNKISLDNKNRISNENKETNEEKGEVSNSSKTMQINNEETIIKNKQEKISPSASEDESEYENEENTTVKTFDPKLFIKAKFLVTMPNDFYDFWESCKELKPTNPCDAFKDVGLKLVGAYDVLAGNFKHRKKSSKEYLRHWRYYYDPPEVQTVLKGDDSTGYHIAYFYDSPDEPPSFLVSNHGMKDEELEKIGDPFKKMHVRRLLAYIKSKAEKFKFNMSSQSLKIKERESKVVAKTFNKVGLVVPYNKKTQLGYRELAISDKELMTLLNKLEMASPEQKAKYLSDLQPVLTYANIAIDECDFGTGVKLGWELLYHGIDSLNSTILQFLSNSYKYLNREAFTKIAEAHLSQRKKGCDLSIL</sequence>
<dbReference type="OrthoDB" id="416496at2759"/>
<dbReference type="PANTHER" id="PTHR13386">
    <property type="entry name" value="HISTONE PARYLATION FACTOR 1"/>
    <property type="match status" value="1"/>
</dbReference>
<dbReference type="GO" id="GO:0072572">
    <property type="term" value="F:poly-ADP-D-ribose binding"/>
    <property type="evidence" value="ECO:0007669"/>
    <property type="project" value="TreeGrafter"/>
</dbReference>
<protein>
    <submittedName>
        <fullName evidence="8">UPF0609 protein C4orf27</fullName>
    </submittedName>
</protein>
<dbReference type="InterPro" id="IPR019406">
    <property type="entry name" value="APLF_PBZ"/>
</dbReference>
<comment type="subcellular location">
    <subcellularLocation>
        <location evidence="2">Chromosome</location>
    </subcellularLocation>
    <subcellularLocation>
        <location evidence="1">Nucleus</location>
    </subcellularLocation>
</comment>
<evidence type="ECO:0000313" key="8">
    <source>
        <dbReference type="EMBL" id="RZB40112.1"/>
    </source>
</evidence>
<evidence type="ECO:0000256" key="3">
    <source>
        <dbReference type="ARBA" id="ARBA00010803"/>
    </source>
</evidence>
<dbReference type="EMBL" id="QDEB01122156">
    <property type="protein sequence ID" value="RZB40112.1"/>
    <property type="molecule type" value="Genomic_DNA"/>
</dbReference>
<keyword evidence="4" id="KW-0158">Chromosome</keyword>
<organism evidence="8 9">
    <name type="scientific">Asbolus verrucosus</name>
    <name type="common">Desert ironclad beetle</name>
    <dbReference type="NCBI Taxonomy" id="1661398"/>
    <lineage>
        <taxon>Eukaryota</taxon>
        <taxon>Metazoa</taxon>
        <taxon>Ecdysozoa</taxon>
        <taxon>Arthropoda</taxon>
        <taxon>Hexapoda</taxon>
        <taxon>Insecta</taxon>
        <taxon>Pterygota</taxon>
        <taxon>Neoptera</taxon>
        <taxon>Endopterygota</taxon>
        <taxon>Coleoptera</taxon>
        <taxon>Polyphaga</taxon>
        <taxon>Cucujiformia</taxon>
        <taxon>Tenebrionidae</taxon>
        <taxon>Pimeliinae</taxon>
        <taxon>Asbolus</taxon>
    </lineage>
</organism>
<dbReference type="InterPro" id="IPR019361">
    <property type="entry name" value="HPF1"/>
</dbReference>
<feature type="compositionally biased region" description="Basic and acidic residues" evidence="6">
    <location>
        <begin position="72"/>
        <end position="91"/>
    </location>
</feature>
<dbReference type="GO" id="GO:0042393">
    <property type="term" value="F:histone binding"/>
    <property type="evidence" value="ECO:0007669"/>
    <property type="project" value="InterPro"/>
</dbReference>
<dbReference type="Proteomes" id="UP000292052">
    <property type="component" value="Unassembled WGS sequence"/>
</dbReference>
<evidence type="ECO:0000256" key="6">
    <source>
        <dbReference type="SAM" id="MobiDB-lite"/>
    </source>
</evidence>
<evidence type="ECO:0000256" key="5">
    <source>
        <dbReference type="ARBA" id="ARBA00023242"/>
    </source>
</evidence>
<keyword evidence="5" id="KW-0539">Nucleus</keyword>
<feature type="domain" description="PBZ-type" evidence="7">
    <location>
        <begin position="18"/>
        <end position="43"/>
    </location>
</feature>
<feature type="compositionally biased region" description="Polar residues" evidence="6">
    <location>
        <begin position="92"/>
        <end position="105"/>
    </location>
</feature>
<proteinExistence type="inferred from homology"/>
<accession>A0A482VA96</accession>
<evidence type="ECO:0000256" key="2">
    <source>
        <dbReference type="ARBA" id="ARBA00004286"/>
    </source>
</evidence>
<dbReference type="Pfam" id="PF10228">
    <property type="entry name" value="HPF1"/>
    <property type="match status" value="1"/>
</dbReference>
<dbReference type="GO" id="GO:0005634">
    <property type="term" value="C:nucleus"/>
    <property type="evidence" value="ECO:0007669"/>
    <property type="project" value="UniProtKB-SubCell"/>
</dbReference>
<dbReference type="STRING" id="1661398.A0A482VA96"/>
<dbReference type="Pfam" id="PF10283">
    <property type="entry name" value="zf-CCHH"/>
    <property type="match status" value="1"/>
</dbReference>
<evidence type="ECO:0000256" key="4">
    <source>
        <dbReference type="ARBA" id="ARBA00022454"/>
    </source>
</evidence>
<feature type="region of interest" description="Disordered" evidence="6">
    <location>
        <begin position="38"/>
        <end position="131"/>
    </location>
</feature>
<feature type="compositionally biased region" description="Acidic residues" evidence="6">
    <location>
        <begin position="120"/>
        <end position="130"/>
    </location>
</feature>
<evidence type="ECO:0000256" key="1">
    <source>
        <dbReference type="ARBA" id="ARBA00004123"/>
    </source>
</evidence>
<comment type="caution">
    <text evidence="8">The sequence shown here is derived from an EMBL/GenBank/DDBJ whole genome shotgun (WGS) entry which is preliminary data.</text>
</comment>
<comment type="similarity">
    <text evidence="3">Belongs to the HPF1 family.</text>
</comment>
<dbReference type="GO" id="GO:0005694">
    <property type="term" value="C:chromosome"/>
    <property type="evidence" value="ECO:0007669"/>
    <property type="project" value="UniProtKB-SubCell"/>
</dbReference>
<evidence type="ECO:0000313" key="9">
    <source>
        <dbReference type="Proteomes" id="UP000292052"/>
    </source>
</evidence>